<evidence type="ECO:0000259" key="6">
    <source>
        <dbReference type="PROSITE" id="PS51186"/>
    </source>
</evidence>
<keyword evidence="4" id="KW-0012">Acyltransferase</keyword>
<evidence type="ECO:0000313" key="8">
    <source>
        <dbReference type="Proteomes" id="UP000286997"/>
    </source>
</evidence>
<evidence type="ECO:0000256" key="3">
    <source>
        <dbReference type="ARBA" id="ARBA00022679"/>
    </source>
</evidence>
<accession>A0A3S2V4E5</accession>
<feature type="domain" description="N-acetyltransferase" evidence="6">
    <location>
        <begin position="2"/>
        <end position="166"/>
    </location>
</feature>
<comment type="catalytic activity">
    <reaction evidence="5">
        <text>glycyl-tRNA(Gly) + acetyl-CoA = N-acetylglycyl-tRNA(Gly) + CoA + H(+)</text>
        <dbReference type="Rhea" id="RHEA:81867"/>
        <dbReference type="Rhea" id="RHEA-COMP:9683"/>
        <dbReference type="Rhea" id="RHEA-COMP:19766"/>
        <dbReference type="ChEBI" id="CHEBI:15378"/>
        <dbReference type="ChEBI" id="CHEBI:57287"/>
        <dbReference type="ChEBI" id="CHEBI:57288"/>
        <dbReference type="ChEBI" id="CHEBI:78522"/>
        <dbReference type="ChEBI" id="CHEBI:232036"/>
    </reaction>
</comment>
<dbReference type="OrthoDB" id="9799147at2"/>
<keyword evidence="8" id="KW-1185">Reference proteome</keyword>
<sequence>MADVTPAPPVLLTQEHDLSAFESGHDSLDVWLRRRARANHIAGASRTYVVACGRDVVGYYCLASGAIAVVQALGSVRRNMPDPIPVAVLGRLAVDRHWQRKGLGVALLQDAVLRTAQASHILGIRGLLVHAISQEARAFYERYGFVRSPTDPMMLILSLKGVALAP</sequence>
<name>A0A3S2V4E5_9HYPH</name>
<evidence type="ECO:0000256" key="4">
    <source>
        <dbReference type="ARBA" id="ARBA00023315"/>
    </source>
</evidence>
<evidence type="ECO:0000256" key="2">
    <source>
        <dbReference type="ARBA" id="ARBA00022649"/>
    </source>
</evidence>
<evidence type="ECO:0000313" key="7">
    <source>
        <dbReference type="EMBL" id="RVU13976.1"/>
    </source>
</evidence>
<dbReference type="PROSITE" id="PS51186">
    <property type="entry name" value="GNAT"/>
    <property type="match status" value="1"/>
</dbReference>
<dbReference type="EMBL" id="SACP01000038">
    <property type="protein sequence ID" value="RVU13976.1"/>
    <property type="molecule type" value="Genomic_DNA"/>
</dbReference>
<proteinExistence type="predicted"/>
<dbReference type="Gene3D" id="3.40.630.30">
    <property type="match status" value="1"/>
</dbReference>
<dbReference type="InterPro" id="IPR000182">
    <property type="entry name" value="GNAT_dom"/>
</dbReference>
<dbReference type="SUPFAM" id="SSF55729">
    <property type="entry name" value="Acyl-CoA N-acyltransferases (Nat)"/>
    <property type="match status" value="1"/>
</dbReference>
<keyword evidence="3 7" id="KW-0808">Transferase</keyword>
<dbReference type="RefSeq" id="WP_127733675.1">
    <property type="nucleotide sequence ID" value="NZ_SACP01000038.1"/>
</dbReference>
<dbReference type="GO" id="GO:0016747">
    <property type="term" value="F:acyltransferase activity, transferring groups other than amino-acyl groups"/>
    <property type="evidence" value="ECO:0007669"/>
    <property type="project" value="InterPro"/>
</dbReference>
<reference evidence="7 8" key="1">
    <citation type="submission" date="2019-01" db="EMBL/GenBank/DDBJ databases">
        <authorList>
            <person name="Chen W.-M."/>
        </authorList>
    </citation>
    <scope>NUCLEOTIDE SEQUENCE [LARGE SCALE GENOMIC DNA]</scope>
    <source>
        <strain evidence="7 8">TER-1</strain>
    </source>
</reference>
<dbReference type="InterPro" id="IPR016181">
    <property type="entry name" value="Acyl_CoA_acyltransferase"/>
</dbReference>
<comment type="caution">
    <text evidence="7">The sequence shown here is derived from an EMBL/GenBank/DDBJ whole genome shotgun (WGS) entry which is preliminary data.</text>
</comment>
<organism evidence="7 8">
    <name type="scientific">Methylobacterium oryzihabitans</name>
    <dbReference type="NCBI Taxonomy" id="2499852"/>
    <lineage>
        <taxon>Bacteria</taxon>
        <taxon>Pseudomonadati</taxon>
        <taxon>Pseudomonadota</taxon>
        <taxon>Alphaproteobacteria</taxon>
        <taxon>Hyphomicrobiales</taxon>
        <taxon>Methylobacteriaceae</taxon>
        <taxon>Methylobacterium</taxon>
    </lineage>
</organism>
<evidence type="ECO:0000256" key="5">
    <source>
        <dbReference type="ARBA" id="ARBA00049880"/>
    </source>
</evidence>
<keyword evidence="1" id="KW-0678">Repressor</keyword>
<gene>
    <name evidence="7" type="ORF">EOE48_25430</name>
</gene>
<dbReference type="Pfam" id="PF13508">
    <property type="entry name" value="Acetyltransf_7"/>
    <property type="match status" value="1"/>
</dbReference>
<dbReference type="PANTHER" id="PTHR36449">
    <property type="entry name" value="ACETYLTRANSFERASE-RELATED"/>
    <property type="match status" value="1"/>
</dbReference>
<dbReference type="AlphaFoldDB" id="A0A3S2V4E5"/>
<keyword evidence="2" id="KW-1277">Toxin-antitoxin system</keyword>
<evidence type="ECO:0000256" key="1">
    <source>
        <dbReference type="ARBA" id="ARBA00022491"/>
    </source>
</evidence>
<dbReference type="PANTHER" id="PTHR36449:SF1">
    <property type="entry name" value="ACETYLTRANSFERASE"/>
    <property type="match status" value="1"/>
</dbReference>
<protein>
    <submittedName>
        <fullName evidence="7">N-acetyltransferase</fullName>
    </submittedName>
</protein>
<dbReference type="Proteomes" id="UP000286997">
    <property type="component" value="Unassembled WGS sequence"/>
</dbReference>